<comment type="caution">
    <text evidence="1">The sequence shown here is derived from an EMBL/GenBank/DDBJ whole genome shotgun (WGS) entry which is preliminary data.</text>
</comment>
<organism evidence="1 2">
    <name type="scientific">Salana multivorans</name>
    <dbReference type="NCBI Taxonomy" id="120377"/>
    <lineage>
        <taxon>Bacteria</taxon>
        <taxon>Bacillati</taxon>
        <taxon>Actinomycetota</taxon>
        <taxon>Actinomycetes</taxon>
        <taxon>Micrococcales</taxon>
        <taxon>Beutenbergiaceae</taxon>
        <taxon>Salana</taxon>
    </lineage>
</organism>
<sequence length="223" mass="23007">MGPDADADRPEPGAGQVRRARLTAVLVAALLTATACTSGGGGDGGPTGTAGAGELATQRAAIIGAAEAELPRIESAIGGTASSAVGTMRTSTAGWNPILARYELEVQIALPQERPAPTDDELDAILAGLGYQPSASPAPDAGQQHSDLYPALAQRISADGTHTLTLRYFAATDAVSTSGESVEVPHRLELGYLGAEEIRVTKDDLAAYDEEFRDRDREPGLVD</sequence>
<dbReference type="Proteomes" id="UP000275356">
    <property type="component" value="Unassembled WGS sequence"/>
</dbReference>
<name>A0A3N2D9A6_9MICO</name>
<evidence type="ECO:0000313" key="1">
    <source>
        <dbReference type="EMBL" id="ROR96361.1"/>
    </source>
</evidence>
<reference evidence="1 2" key="1">
    <citation type="submission" date="2018-11" db="EMBL/GenBank/DDBJ databases">
        <title>Sequencing the genomes of 1000 actinobacteria strains.</title>
        <authorList>
            <person name="Klenk H.-P."/>
        </authorList>
    </citation>
    <scope>NUCLEOTIDE SEQUENCE [LARGE SCALE GENOMIC DNA]</scope>
    <source>
        <strain evidence="1 2">DSM 13521</strain>
    </source>
</reference>
<evidence type="ECO:0000313" key="2">
    <source>
        <dbReference type="Proteomes" id="UP000275356"/>
    </source>
</evidence>
<accession>A0A3N2D9A6</accession>
<protein>
    <submittedName>
        <fullName evidence="1">Uncharacterized protein</fullName>
    </submittedName>
</protein>
<proteinExistence type="predicted"/>
<dbReference type="AlphaFoldDB" id="A0A3N2D9A6"/>
<gene>
    <name evidence="1" type="ORF">EDD28_0944</name>
</gene>
<dbReference type="EMBL" id="RKHQ01000001">
    <property type="protein sequence ID" value="ROR96361.1"/>
    <property type="molecule type" value="Genomic_DNA"/>
</dbReference>
<keyword evidence="2" id="KW-1185">Reference proteome</keyword>